<feature type="transmembrane region" description="Helical" evidence="1">
    <location>
        <begin position="194"/>
        <end position="212"/>
    </location>
</feature>
<dbReference type="Proteomes" id="UP001296706">
    <property type="component" value="Unassembled WGS sequence"/>
</dbReference>
<name>A0ABX1R585_9PSEU</name>
<protein>
    <submittedName>
        <fullName evidence="2">DUF1275 domain-containing protein</fullName>
    </submittedName>
</protein>
<accession>A0ABX1R585</accession>
<keyword evidence="1" id="KW-0472">Membrane</keyword>
<gene>
    <name evidence="2" type="ORF">HF577_00190</name>
</gene>
<dbReference type="PANTHER" id="PTHR37488">
    <property type="entry name" value="DUF1275 DOMAIN-CONTAINING PROTEIN"/>
    <property type="match status" value="1"/>
</dbReference>
<organism evidence="2 3">
    <name type="scientific">Pseudonocardia xinjiangensis</name>
    <dbReference type="NCBI Taxonomy" id="75289"/>
    <lineage>
        <taxon>Bacteria</taxon>
        <taxon>Bacillati</taxon>
        <taxon>Actinomycetota</taxon>
        <taxon>Actinomycetes</taxon>
        <taxon>Pseudonocardiales</taxon>
        <taxon>Pseudonocardiaceae</taxon>
        <taxon>Pseudonocardia</taxon>
    </lineage>
</organism>
<keyword evidence="1" id="KW-0812">Transmembrane</keyword>
<sequence length="246" mass="25794">MDLAAATASPGLLAVRDRLLVCLAFASGIYEAVCFISFGKVFTAFQTGNIVFLGLGIAGVRPPDGPDQVRVLISLAAFAIGAMVAVRILKAFDGDEELEDDEVFQVWPRRVSAALGVALVAQVAFLALWVAFPLSSDVENILVALSAFALGMQMNAIRALHVPGISTTAATATFITLATGAATWSHKAPAARRLTGVVVALILGAFVGTWLLKHAHPYAAVLPVIVIGIVIVIAAVSLKEDHAQRR</sequence>
<feature type="transmembrane region" description="Helical" evidence="1">
    <location>
        <begin position="112"/>
        <end position="134"/>
    </location>
</feature>
<proteinExistence type="predicted"/>
<evidence type="ECO:0000256" key="1">
    <source>
        <dbReference type="SAM" id="Phobius"/>
    </source>
</evidence>
<reference evidence="2 3" key="1">
    <citation type="submission" date="2020-04" db="EMBL/GenBank/DDBJ databases">
        <authorList>
            <person name="Klaysubun C."/>
            <person name="Duangmal K."/>
            <person name="Lipun K."/>
        </authorList>
    </citation>
    <scope>NUCLEOTIDE SEQUENCE [LARGE SCALE GENOMIC DNA]</scope>
    <source>
        <strain evidence="2 3">JCM 11839</strain>
    </source>
</reference>
<feature type="transmembrane region" description="Helical" evidence="1">
    <location>
        <begin position="164"/>
        <end position="182"/>
    </location>
</feature>
<feature type="transmembrane region" description="Helical" evidence="1">
    <location>
        <begin position="72"/>
        <end position="92"/>
    </location>
</feature>
<dbReference type="EMBL" id="JAAXKY010000001">
    <property type="protein sequence ID" value="NMH75555.1"/>
    <property type="molecule type" value="Genomic_DNA"/>
</dbReference>
<keyword evidence="1" id="KW-1133">Transmembrane helix</keyword>
<evidence type="ECO:0000313" key="2">
    <source>
        <dbReference type="EMBL" id="NMH75555.1"/>
    </source>
</evidence>
<keyword evidence="3" id="KW-1185">Reference proteome</keyword>
<feature type="transmembrane region" description="Helical" evidence="1">
    <location>
        <begin position="218"/>
        <end position="238"/>
    </location>
</feature>
<dbReference type="InterPro" id="IPR010699">
    <property type="entry name" value="DUF1275"/>
</dbReference>
<evidence type="ECO:0000313" key="3">
    <source>
        <dbReference type="Proteomes" id="UP001296706"/>
    </source>
</evidence>
<dbReference type="PANTHER" id="PTHR37488:SF2">
    <property type="entry name" value="DUF1275 DOMAIN-CONTAINING PROTEIN"/>
    <property type="match status" value="1"/>
</dbReference>
<comment type="caution">
    <text evidence="2">The sequence shown here is derived from an EMBL/GenBank/DDBJ whole genome shotgun (WGS) entry which is preliminary data.</text>
</comment>
<dbReference type="RefSeq" id="WP_169393634.1">
    <property type="nucleotide sequence ID" value="NZ_BAAAJH010000016.1"/>
</dbReference>
<dbReference type="Pfam" id="PF06912">
    <property type="entry name" value="DUF1275"/>
    <property type="match status" value="1"/>
</dbReference>